<comment type="caution">
    <text evidence="1">The sequence shown here is derived from an EMBL/GenBank/DDBJ whole genome shotgun (WGS) entry which is preliminary data.</text>
</comment>
<dbReference type="PANTHER" id="PTHR24559">
    <property type="entry name" value="TRANSPOSON TY3-I GAG-POL POLYPROTEIN"/>
    <property type="match status" value="1"/>
</dbReference>
<feature type="non-terminal residue" evidence="1">
    <location>
        <position position="1"/>
    </location>
</feature>
<dbReference type="InterPro" id="IPR053134">
    <property type="entry name" value="RNA-dir_DNA_polymerase"/>
</dbReference>
<dbReference type="InterPro" id="IPR043502">
    <property type="entry name" value="DNA/RNA_pol_sf"/>
</dbReference>
<gene>
    <name evidence="1" type="ORF">CR513_61924</name>
</gene>
<sequence>MTDTRAPILRNKFKGCTETNLFEWQSSYMLIIDPNFLCHRLALYAEVRSLSQKKRKIRGDRKVAMEHEKTKLKKVGFIREVNYTTWLFNMVFVKKNNEKWRMYVNYTDLNKACPKESYPLLSID</sequence>
<evidence type="ECO:0000313" key="2">
    <source>
        <dbReference type="Proteomes" id="UP000257109"/>
    </source>
</evidence>
<dbReference type="SUPFAM" id="SSF56672">
    <property type="entry name" value="DNA/RNA polymerases"/>
    <property type="match status" value="1"/>
</dbReference>
<protein>
    <submittedName>
        <fullName evidence="1">Uncharacterized protein</fullName>
    </submittedName>
</protein>
<dbReference type="AlphaFoldDB" id="A0A371E1X4"/>
<dbReference type="Proteomes" id="UP000257109">
    <property type="component" value="Unassembled WGS sequence"/>
</dbReference>
<dbReference type="PANTHER" id="PTHR24559:SF444">
    <property type="entry name" value="REVERSE TRANSCRIPTASE DOMAIN-CONTAINING PROTEIN"/>
    <property type="match status" value="1"/>
</dbReference>
<proteinExistence type="predicted"/>
<dbReference type="EMBL" id="QJKJ01017222">
    <property type="protein sequence ID" value="RDX59024.1"/>
    <property type="molecule type" value="Genomic_DNA"/>
</dbReference>
<keyword evidence="2" id="KW-1185">Reference proteome</keyword>
<evidence type="ECO:0000313" key="1">
    <source>
        <dbReference type="EMBL" id="RDX59024.1"/>
    </source>
</evidence>
<organism evidence="1 2">
    <name type="scientific">Mucuna pruriens</name>
    <name type="common">Velvet bean</name>
    <name type="synonym">Dolichos pruriens</name>
    <dbReference type="NCBI Taxonomy" id="157652"/>
    <lineage>
        <taxon>Eukaryota</taxon>
        <taxon>Viridiplantae</taxon>
        <taxon>Streptophyta</taxon>
        <taxon>Embryophyta</taxon>
        <taxon>Tracheophyta</taxon>
        <taxon>Spermatophyta</taxon>
        <taxon>Magnoliopsida</taxon>
        <taxon>eudicotyledons</taxon>
        <taxon>Gunneridae</taxon>
        <taxon>Pentapetalae</taxon>
        <taxon>rosids</taxon>
        <taxon>fabids</taxon>
        <taxon>Fabales</taxon>
        <taxon>Fabaceae</taxon>
        <taxon>Papilionoideae</taxon>
        <taxon>50 kb inversion clade</taxon>
        <taxon>NPAAA clade</taxon>
        <taxon>indigoferoid/millettioid clade</taxon>
        <taxon>Phaseoleae</taxon>
        <taxon>Mucuna</taxon>
    </lineage>
</organism>
<reference evidence="1" key="1">
    <citation type="submission" date="2018-05" db="EMBL/GenBank/DDBJ databases">
        <title>Draft genome of Mucuna pruriens seed.</title>
        <authorList>
            <person name="Nnadi N.E."/>
            <person name="Vos R."/>
            <person name="Hasami M.H."/>
            <person name="Devisetty U.K."/>
            <person name="Aguiy J.C."/>
        </authorList>
    </citation>
    <scope>NUCLEOTIDE SEQUENCE [LARGE SCALE GENOMIC DNA]</scope>
    <source>
        <strain evidence="1">JCA_2017</strain>
    </source>
</reference>
<dbReference type="OrthoDB" id="1928766at2759"/>
<accession>A0A371E1X4</accession>
<name>A0A371E1X4_MUCPR</name>
<dbReference type="Gene3D" id="3.10.10.10">
    <property type="entry name" value="HIV Type 1 Reverse Transcriptase, subunit A, domain 1"/>
    <property type="match status" value="1"/>
</dbReference>